<dbReference type="HOGENOM" id="CLU_013615_0_0_10"/>
<gene>
    <name evidence="10" type="ORF">HMPREF1991_02794</name>
</gene>
<keyword evidence="11" id="KW-1185">Reference proteome</keyword>
<dbReference type="InterPro" id="IPR046357">
    <property type="entry name" value="PPIase_dom_sf"/>
</dbReference>
<sequence length="325" mass="35312">MKNTTYMALALLASATFNTALAGKKKDVVQVATVAPVELKTSSDSVSYAAGMAATKGLIPFVQQQYKVDTTYMADFVRGFRKALESKGDGAFSAYAAGMQIAQMAQQRILPSVQQELVGTKDSVAAQNFYNGFIDALQKNFTKYTEEEAQQFYEQRVEAAKKAKTEAAISVGKNWLADNAKKAGVVTLPSGLQYKVISNGSGEKPTATDEVVVKYEGKLIDGTVFDSSYKRTPDTSSFRCDQVIAGWTEALQLMTPGSKWELYIPQDLAYGAREMGSIPAYSTLIFTVELLKVNKSKPEVSNVKTETPAVKPAKKGAKPAAKKRR</sequence>
<dbReference type="PANTHER" id="PTHR43811">
    <property type="entry name" value="FKBP-TYPE PEPTIDYL-PROLYL CIS-TRANS ISOMERASE FKPA"/>
    <property type="match status" value="1"/>
</dbReference>
<name>A0A069QGP4_HOYLO</name>
<evidence type="ECO:0000256" key="6">
    <source>
        <dbReference type="PROSITE-ProRule" id="PRU00277"/>
    </source>
</evidence>
<dbReference type="Pfam" id="PF01346">
    <property type="entry name" value="FKBP_N"/>
    <property type="match status" value="1"/>
</dbReference>
<comment type="caution">
    <text evidence="10">The sequence shown here is derived from an EMBL/GenBank/DDBJ whole genome shotgun (WGS) entry which is preliminary data.</text>
</comment>
<evidence type="ECO:0000256" key="2">
    <source>
        <dbReference type="ARBA" id="ARBA00006577"/>
    </source>
</evidence>
<dbReference type="AlphaFoldDB" id="A0A069QGP4"/>
<evidence type="ECO:0000256" key="8">
    <source>
        <dbReference type="SAM" id="SignalP"/>
    </source>
</evidence>
<dbReference type="InterPro" id="IPR000774">
    <property type="entry name" value="PPIase_FKBP_N"/>
</dbReference>
<accession>A0A069QGP4</accession>
<dbReference type="PROSITE" id="PS50059">
    <property type="entry name" value="FKBP_PPIASE"/>
    <property type="match status" value="1"/>
</dbReference>
<keyword evidence="5 6" id="KW-0413">Isomerase</keyword>
<comment type="catalytic activity">
    <reaction evidence="1 6">
        <text>[protein]-peptidylproline (omega=180) = [protein]-peptidylproline (omega=0)</text>
        <dbReference type="Rhea" id="RHEA:16237"/>
        <dbReference type="Rhea" id="RHEA-COMP:10747"/>
        <dbReference type="Rhea" id="RHEA-COMP:10748"/>
        <dbReference type="ChEBI" id="CHEBI:83833"/>
        <dbReference type="ChEBI" id="CHEBI:83834"/>
        <dbReference type="EC" id="5.2.1.8"/>
    </reaction>
</comment>
<dbReference type="PANTHER" id="PTHR43811:SF19">
    <property type="entry name" value="39 KDA FK506-BINDING NUCLEAR PROTEIN"/>
    <property type="match status" value="1"/>
</dbReference>
<keyword evidence="8" id="KW-0732">Signal</keyword>
<evidence type="ECO:0000313" key="10">
    <source>
        <dbReference type="EMBL" id="KDR51164.1"/>
    </source>
</evidence>
<evidence type="ECO:0000256" key="4">
    <source>
        <dbReference type="ARBA" id="ARBA00023110"/>
    </source>
</evidence>
<dbReference type="InterPro" id="IPR036944">
    <property type="entry name" value="PPIase_FKBP_N_sf"/>
</dbReference>
<reference evidence="10 11" key="1">
    <citation type="submission" date="2013-08" db="EMBL/GenBank/DDBJ databases">
        <authorList>
            <person name="Weinstock G."/>
            <person name="Sodergren E."/>
            <person name="Wylie T."/>
            <person name="Fulton L."/>
            <person name="Fulton R."/>
            <person name="Fronick C."/>
            <person name="O'Laughlin M."/>
            <person name="Godfrey J."/>
            <person name="Miner T."/>
            <person name="Herter B."/>
            <person name="Appelbaum E."/>
            <person name="Cordes M."/>
            <person name="Lek S."/>
            <person name="Wollam A."/>
            <person name="Pepin K.H."/>
            <person name="Palsikar V.B."/>
            <person name="Mitreva M."/>
            <person name="Wilson R.K."/>
        </authorList>
    </citation>
    <scope>NUCLEOTIDE SEQUENCE [LARGE SCALE GENOMIC DNA]</scope>
    <source>
        <strain evidence="10 11">ATCC 15930</strain>
    </source>
</reference>
<dbReference type="PATRIC" id="fig|1122985.7.peg.2889"/>
<comment type="similarity">
    <text evidence="2">Belongs to the FKBP-type PPIase family.</text>
</comment>
<dbReference type="eggNOG" id="COG0545">
    <property type="taxonomic scope" value="Bacteria"/>
</dbReference>
<dbReference type="Gene3D" id="1.10.287.460">
    <property type="entry name" value="Peptidyl-prolyl cis-trans isomerase, FKBP-type, N-terminal domain"/>
    <property type="match status" value="1"/>
</dbReference>
<dbReference type="InterPro" id="IPR001179">
    <property type="entry name" value="PPIase_FKBP_dom"/>
</dbReference>
<protein>
    <recommendedName>
        <fullName evidence="3 6">peptidylprolyl isomerase</fullName>
        <ecNumber evidence="3 6">5.2.1.8</ecNumber>
    </recommendedName>
</protein>
<dbReference type="EC" id="5.2.1.8" evidence="3 6"/>
<feature type="signal peptide" evidence="8">
    <location>
        <begin position="1"/>
        <end position="22"/>
    </location>
</feature>
<dbReference type="GO" id="GO:0006457">
    <property type="term" value="P:protein folding"/>
    <property type="evidence" value="ECO:0007669"/>
    <property type="project" value="InterPro"/>
</dbReference>
<evidence type="ECO:0000256" key="3">
    <source>
        <dbReference type="ARBA" id="ARBA00013194"/>
    </source>
</evidence>
<dbReference type="RefSeq" id="WP_018967215.1">
    <property type="nucleotide sequence ID" value="NZ_KB899213.1"/>
</dbReference>
<evidence type="ECO:0000256" key="1">
    <source>
        <dbReference type="ARBA" id="ARBA00000971"/>
    </source>
</evidence>
<organism evidence="10 11">
    <name type="scientific">Hoylesella loescheii DSM 19665 = JCM 12249 = ATCC 15930</name>
    <dbReference type="NCBI Taxonomy" id="1122985"/>
    <lineage>
        <taxon>Bacteria</taxon>
        <taxon>Pseudomonadati</taxon>
        <taxon>Bacteroidota</taxon>
        <taxon>Bacteroidia</taxon>
        <taxon>Bacteroidales</taxon>
        <taxon>Prevotellaceae</taxon>
        <taxon>Hoylesella</taxon>
    </lineage>
</organism>
<dbReference type="Pfam" id="PF00254">
    <property type="entry name" value="FKBP_C"/>
    <property type="match status" value="1"/>
</dbReference>
<dbReference type="Proteomes" id="UP000027442">
    <property type="component" value="Unassembled WGS sequence"/>
</dbReference>
<feature type="compositionally biased region" description="Basic residues" evidence="7">
    <location>
        <begin position="312"/>
        <end position="325"/>
    </location>
</feature>
<dbReference type="EMBL" id="JNGW01000120">
    <property type="protein sequence ID" value="KDR51164.1"/>
    <property type="molecule type" value="Genomic_DNA"/>
</dbReference>
<dbReference type="GO" id="GO:0003755">
    <property type="term" value="F:peptidyl-prolyl cis-trans isomerase activity"/>
    <property type="evidence" value="ECO:0007669"/>
    <property type="project" value="UniProtKB-KW"/>
</dbReference>
<feature type="chain" id="PRO_5001668508" description="peptidylprolyl isomerase" evidence="8">
    <location>
        <begin position="23"/>
        <end position="325"/>
    </location>
</feature>
<feature type="region of interest" description="Disordered" evidence="7">
    <location>
        <begin position="297"/>
        <end position="325"/>
    </location>
</feature>
<keyword evidence="4 6" id="KW-0697">Rotamase</keyword>
<evidence type="ECO:0000259" key="9">
    <source>
        <dbReference type="PROSITE" id="PS50059"/>
    </source>
</evidence>
<dbReference type="SUPFAM" id="SSF54534">
    <property type="entry name" value="FKBP-like"/>
    <property type="match status" value="1"/>
</dbReference>
<evidence type="ECO:0000256" key="7">
    <source>
        <dbReference type="SAM" id="MobiDB-lite"/>
    </source>
</evidence>
<evidence type="ECO:0000256" key="5">
    <source>
        <dbReference type="ARBA" id="ARBA00023235"/>
    </source>
</evidence>
<evidence type="ECO:0000313" key="11">
    <source>
        <dbReference type="Proteomes" id="UP000027442"/>
    </source>
</evidence>
<dbReference type="Gene3D" id="3.10.50.40">
    <property type="match status" value="1"/>
</dbReference>
<proteinExistence type="inferred from homology"/>
<feature type="domain" description="PPIase FKBP-type" evidence="9">
    <location>
        <begin position="208"/>
        <end position="294"/>
    </location>
</feature>